<sequence>MKQILKFISLPLLLLLVLTGCEKEFLNEVPTTGVAASSAVSTTDNLFLVVNGIHRLMYERQGSNGEGGYSAMMIQHDALGEDLVMNARSNGWWISMASWNDHTNATDSDNRFGWRVLYKIINNANIVIEGADEATGPDAQRKAAVGQALAYRAFAHFTLVQRHAIRYTPGGNNTQPGIPLVLTATTEGQSRATVEEVYAQINQDLDDAIANLEGYVRPNNSHIDEFVAKGLKARVNLVQGNWAVAADFAIQARADFELMSNDEYLAGFNDYSNREWMWGGFYNEEQGSLFTNFGAWMSRNFNSTNIRGNPKSISKVLHDQIPTTDVRSLVFSPDGSHPNLPAGYVIPSNFARFPYTSQKFLSFDTGDSRGDVPYMRAAEMYLIEAEAKARMGTGGAEALLPLAQNRDAAYTLSTNTGQALIDEILLQRRWELWGEGFRFFDLKRTDAALDRTGSNHVPALLGNLLQVPAGDSRWQWLIPMAEIDANPNITQNP</sequence>
<dbReference type="Pfam" id="PF07980">
    <property type="entry name" value="SusD_RagB"/>
    <property type="match status" value="1"/>
</dbReference>
<dbReference type="Proteomes" id="UP000650081">
    <property type="component" value="Unassembled WGS sequence"/>
</dbReference>
<name>A0A923PSK5_9BACT</name>
<dbReference type="RefSeq" id="WP_187468733.1">
    <property type="nucleotide sequence ID" value="NZ_JACSIT010000154.1"/>
</dbReference>
<comment type="similarity">
    <text evidence="2">Belongs to the SusD family.</text>
</comment>
<dbReference type="Gene3D" id="1.25.40.390">
    <property type="match status" value="1"/>
</dbReference>
<evidence type="ECO:0000313" key="8">
    <source>
        <dbReference type="EMBL" id="MBC6996724.1"/>
    </source>
</evidence>
<evidence type="ECO:0000313" key="9">
    <source>
        <dbReference type="Proteomes" id="UP000650081"/>
    </source>
</evidence>
<evidence type="ECO:0000256" key="2">
    <source>
        <dbReference type="ARBA" id="ARBA00006275"/>
    </source>
</evidence>
<keyword evidence="4" id="KW-0472">Membrane</keyword>
<feature type="domain" description="SusD-like N-terminal" evidence="7">
    <location>
        <begin position="86"/>
        <end position="213"/>
    </location>
</feature>
<comment type="caution">
    <text evidence="8">The sequence shown here is derived from an EMBL/GenBank/DDBJ whole genome shotgun (WGS) entry which is preliminary data.</text>
</comment>
<protein>
    <submittedName>
        <fullName evidence="8">RagB/SusD family nutrient uptake outer membrane protein</fullName>
    </submittedName>
</protein>
<reference evidence="8" key="1">
    <citation type="submission" date="2020-08" db="EMBL/GenBank/DDBJ databases">
        <title>Lewinella bacteria from marine environments.</title>
        <authorList>
            <person name="Zhong Y."/>
        </authorList>
    </citation>
    <scope>NUCLEOTIDE SEQUENCE</scope>
    <source>
        <strain evidence="8">KCTC 42187</strain>
    </source>
</reference>
<keyword evidence="3" id="KW-0732">Signal</keyword>
<evidence type="ECO:0000256" key="3">
    <source>
        <dbReference type="ARBA" id="ARBA00022729"/>
    </source>
</evidence>
<evidence type="ECO:0000259" key="6">
    <source>
        <dbReference type="Pfam" id="PF07980"/>
    </source>
</evidence>
<organism evidence="8 9">
    <name type="scientific">Neolewinella lacunae</name>
    <dbReference type="NCBI Taxonomy" id="1517758"/>
    <lineage>
        <taxon>Bacteria</taxon>
        <taxon>Pseudomonadati</taxon>
        <taxon>Bacteroidota</taxon>
        <taxon>Saprospiria</taxon>
        <taxon>Saprospirales</taxon>
        <taxon>Lewinellaceae</taxon>
        <taxon>Neolewinella</taxon>
    </lineage>
</organism>
<dbReference type="InterPro" id="IPR033985">
    <property type="entry name" value="SusD-like_N"/>
</dbReference>
<dbReference type="AlphaFoldDB" id="A0A923PSK5"/>
<keyword evidence="9" id="KW-1185">Reference proteome</keyword>
<dbReference type="PROSITE" id="PS51257">
    <property type="entry name" value="PROKAR_LIPOPROTEIN"/>
    <property type="match status" value="1"/>
</dbReference>
<dbReference type="GO" id="GO:0009279">
    <property type="term" value="C:cell outer membrane"/>
    <property type="evidence" value="ECO:0007669"/>
    <property type="project" value="UniProtKB-SubCell"/>
</dbReference>
<keyword evidence="5" id="KW-0998">Cell outer membrane</keyword>
<dbReference type="InterPro" id="IPR012944">
    <property type="entry name" value="SusD_RagB_dom"/>
</dbReference>
<dbReference type="Pfam" id="PF14322">
    <property type="entry name" value="SusD-like_3"/>
    <property type="match status" value="1"/>
</dbReference>
<feature type="domain" description="RagB/SusD" evidence="6">
    <location>
        <begin position="363"/>
        <end position="493"/>
    </location>
</feature>
<evidence type="ECO:0000256" key="1">
    <source>
        <dbReference type="ARBA" id="ARBA00004442"/>
    </source>
</evidence>
<proteinExistence type="inferred from homology"/>
<comment type="subcellular location">
    <subcellularLocation>
        <location evidence="1">Cell outer membrane</location>
    </subcellularLocation>
</comment>
<evidence type="ECO:0000256" key="4">
    <source>
        <dbReference type="ARBA" id="ARBA00023136"/>
    </source>
</evidence>
<evidence type="ECO:0000259" key="7">
    <source>
        <dbReference type="Pfam" id="PF14322"/>
    </source>
</evidence>
<dbReference type="InterPro" id="IPR011990">
    <property type="entry name" value="TPR-like_helical_dom_sf"/>
</dbReference>
<dbReference type="EMBL" id="JACSIT010000154">
    <property type="protein sequence ID" value="MBC6996724.1"/>
    <property type="molecule type" value="Genomic_DNA"/>
</dbReference>
<accession>A0A923PSK5</accession>
<evidence type="ECO:0000256" key="5">
    <source>
        <dbReference type="ARBA" id="ARBA00023237"/>
    </source>
</evidence>
<gene>
    <name evidence="8" type="ORF">H9S92_21305</name>
</gene>
<dbReference type="SUPFAM" id="SSF48452">
    <property type="entry name" value="TPR-like"/>
    <property type="match status" value="1"/>
</dbReference>